<organism evidence="1 2">
    <name type="scientific">Echinococcus granulosus</name>
    <name type="common">Hydatid tapeworm</name>
    <dbReference type="NCBI Taxonomy" id="6210"/>
    <lineage>
        <taxon>Eukaryota</taxon>
        <taxon>Metazoa</taxon>
        <taxon>Spiralia</taxon>
        <taxon>Lophotrochozoa</taxon>
        <taxon>Platyhelminthes</taxon>
        <taxon>Cestoda</taxon>
        <taxon>Eucestoda</taxon>
        <taxon>Cyclophyllidea</taxon>
        <taxon>Taeniidae</taxon>
        <taxon>Echinococcus</taxon>
        <taxon>Echinococcus granulosus group</taxon>
    </lineage>
</organism>
<dbReference type="CTD" id="36345684"/>
<dbReference type="KEGG" id="egl:EGR_09969"/>
<comment type="caution">
    <text evidence="1">The sequence shown here is derived from an EMBL/GenBank/DDBJ whole genome shotgun (WGS) entry which is preliminary data.</text>
</comment>
<protein>
    <submittedName>
        <fullName evidence="1">Uncharacterized protein</fullName>
    </submittedName>
</protein>
<reference evidence="1 2" key="1">
    <citation type="journal article" date="2013" name="Nat. Genet.">
        <title>The genome of the hydatid tapeworm Echinococcus granulosus.</title>
        <authorList>
            <person name="Zheng H."/>
            <person name="Zhang W."/>
            <person name="Zhang L."/>
            <person name="Zhang Z."/>
            <person name="Li J."/>
            <person name="Lu G."/>
            <person name="Zhu Y."/>
            <person name="Wang Y."/>
            <person name="Huang Y."/>
            <person name="Liu J."/>
            <person name="Kang H."/>
            <person name="Chen J."/>
            <person name="Wang L."/>
            <person name="Chen A."/>
            <person name="Yu S."/>
            <person name="Gao Z."/>
            <person name="Jin L."/>
            <person name="Gu W."/>
            <person name="Wang Z."/>
            <person name="Zhao L."/>
            <person name="Shi B."/>
            <person name="Wen H."/>
            <person name="Lin R."/>
            <person name="Jones M.K."/>
            <person name="Brejova B."/>
            <person name="Vinar T."/>
            <person name="Zhao G."/>
            <person name="McManus D.P."/>
            <person name="Chen Z."/>
            <person name="Zhou Y."/>
            <person name="Wang S."/>
        </authorList>
    </citation>
    <scope>NUCLEOTIDE SEQUENCE [LARGE SCALE GENOMIC DNA]</scope>
</reference>
<proteinExistence type="predicted"/>
<dbReference type="GeneID" id="36345684"/>
<evidence type="ECO:0000313" key="1">
    <source>
        <dbReference type="EMBL" id="EUB55168.1"/>
    </source>
</evidence>
<dbReference type="Proteomes" id="UP000019149">
    <property type="component" value="Unassembled WGS sequence"/>
</dbReference>
<sequence length="70" mass="7908">MKYTLHHHLLFSFPIIDSSPPSYRLGSNLVLKARSIKLNMAAKLFRLSAYIDRRSSISTTFCSSALFISS</sequence>
<dbReference type="RefSeq" id="XP_024346364.1">
    <property type="nucleotide sequence ID" value="XM_024499218.1"/>
</dbReference>
<accession>W6U281</accession>
<evidence type="ECO:0000313" key="2">
    <source>
        <dbReference type="Proteomes" id="UP000019149"/>
    </source>
</evidence>
<keyword evidence="2" id="KW-1185">Reference proteome</keyword>
<gene>
    <name evidence="1" type="ORF">EGR_09969</name>
</gene>
<dbReference type="EMBL" id="APAU02000180">
    <property type="protein sequence ID" value="EUB55168.1"/>
    <property type="molecule type" value="Genomic_DNA"/>
</dbReference>
<name>W6U281_ECHGR</name>
<dbReference type="AlphaFoldDB" id="W6U281"/>